<reference evidence="2 3" key="1">
    <citation type="journal article" date="2012" name="Genome Biol.">
        <title>The genome of the polar eukaryotic microalga coccomyxa subellipsoidea reveals traits of cold adaptation.</title>
        <authorList>
            <person name="Blanc G."/>
            <person name="Agarkova I."/>
            <person name="Grimwood J."/>
            <person name="Kuo A."/>
            <person name="Brueggeman A."/>
            <person name="Dunigan D."/>
            <person name="Gurnon J."/>
            <person name="Ladunga I."/>
            <person name="Lindquist E."/>
            <person name="Lucas S."/>
            <person name="Pangilinan J."/>
            <person name="Proschold T."/>
            <person name="Salamov A."/>
            <person name="Schmutz J."/>
            <person name="Weeks D."/>
            <person name="Yamada T."/>
            <person name="Claverie J.M."/>
            <person name="Grigoriev I."/>
            <person name="Van Etten J."/>
            <person name="Lomsadze A."/>
            <person name="Borodovsky M."/>
        </authorList>
    </citation>
    <scope>NUCLEOTIDE SEQUENCE [LARGE SCALE GENOMIC DNA]</scope>
    <source>
        <strain evidence="2 3">C-169</strain>
    </source>
</reference>
<accession>I0YJZ6</accession>
<dbReference type="KEGG" id="csl:COCSUDRAFT_20460"/>
<evidence type="ECO:0000256" key="1">
    <source>
        <dbReference type="SAM" id="Phobius"/>
    </source>
</evidence>
<keyword evidence="1" id="KW-0472">Membrane</keyword>
<protein>
    <submittedName>
        <fullName evidence="2">Uncharacterized protein</fullName>
    </submittedName>
</protein>
<dbReference type="EMBL" id="AGSI01000022">
    <property type="protein sequence ID" value="EIE18715.1"/>
    <property type="molecule type" value="Genomic_DNA"/>
</dbReference>
<dbReference type="PANTHER" id="PTHR37185:SF3">
    <property type="entry name" value="MEMBRANE PROTEIN"/>
    <property type="match status" value="1"/>
</dbReference>
<feature type="non-terminal residue" evidence="2">
    <location>
        <position position="1"/>
    </location>
</feature>
<evidence type="ECO:0000313" key="3">
    <source>
        <dbReference type="Proteomes" id="UP000007264"/>
    </source>
</evidence>
<sequence>LVETAMLAAVGGVVYVVATILKLQSYLGYFQPMPIVVSAMRWGPAAGRKTMTATCFLLLGENFPLSTEDILTFLLNQGLLAATLGASWSLGMHWALSVAAGALVRVGGMMAYVLVSSWIMNENLFSILMTNIYSLLDQMNAFIGASGAPPPTVVIVVLASLLIVNAVLYIFLMHVLYTVLLRSMGYTMSSLPASVERAVFKRTVVQ</sequence>
<feature type="transmembrane region" description="Helical" evidence="1">
    <location>
        <begin position="6"/>
        <end position="23"/>
    </location>
</feature>
<gene>
    <name evidence="2" type="ORF">COCSUDRAFT_20460</name>
</gene>
<dbReference type="RefSeq" id="XP_005643259.1">
    <property type="nucleotide sequence ID" value="XM_005643202.1"/>
</dbReference>
<dbReference type="eggNOG" id="ENOG502QQ38">
    <property type="taxonomic scope" value="Eukaryota"/>
</dbReference>
<dbReference type="AlphaFoldDB" id="I0YJZ6"/>
<dbReference type="STRING" id="574566.I0YJZ6"/>
<feature type="transmembrane region" description="Helical" evidence="1">
    <location>
        <begin position="127"/>
        <end position="147"/>
    </location>
</feature>
<evidence type="ECO:0000313" key="2">
    <source>
        <dbReference type="EMBL" id="EIE18715.1"/>
    </source>
</evidence>
<keyword evidence="1" id="KW-1133">Transmembrane helix</keyword>
<comment type="caution">
    <text evidence="2">The sequence shown here is derived from an EMBL/GenBank/DDBJ whole genome shotgun (WGS) entry which is preliminary data.</text>
</comment>
<dbReference type="Proteomes" id="UP000007264">
    <property type="component" value="Unassembled WGS sequence"/>
</dbReference>
<organism evidence="2 3">
    <name type="scientific">Coccomyxa subellipsoidea (strain C-169)</name>
    <name type="common">Green microalga</name>
    <dbReference type="NCBI Taxonomy" id="574566"/>
    <lineage>
        <taxon>Eukaryota</taxon>
        <taxon>Viridiplantae</taxon>
        <taxon>Chlorophyta</taxon>
        <taxon>core chlorophytes</taxon>
        <taxon>Trebouxiophyceae</taxon>
        <taxon>Trebouxiophyceae incertae sedis</taxon>
        <taxon>Coccomyxaceae</taxon>
        <taxon>Coccomyxa</taxon>
        <taxon>Coccomyxa subellipsoidea</taxon>
    </lineage>
</organism>
<feature type="transmembrane region" description="Helical" evidence="1">
    <location>
        <begin position="94"/>
        <end position="115"/>
    </location>
</feature>
<dbReference type="GeneID" id="17036644"/>
<dbReference type="PANTHER" id="PTHR37185">
    <property type="entry name" value="MEMBRANE PROTEIN"/>
    <property type="match status" value="1"/>
</dbReference>
<name>I0YJZ6_COCSC</name>
<keyword evidence="3" id="KW-1185">Reference proteome</keyword>
<keyword evidence="1" id="KW-0812">Transmembrane</keyword>
<proteinExistence type="predicted"/>
<feature type="transmembrane region" description="Helical" evidence="1">
    <location>
        <begin position="153"/>
        <end position="180"/>
    </location>
</feature>
<dbReference type="OrthoDB" id="2019412at2759"/>